<feature type="non-terminal residue" evidence="1">
    <location>
        <position position="59"/>
    </location>
</feature>
<dbReference type="Proteomes" id="UP000824469">
    <property type="component" value="Unassembled WGS sequence"/>
</dbReference>
<feature type="non-terminal residue" evidence="1">
    <location>
        <position position="1"/>
    </location>
</feature>
<evidence type="ECO:0000313" key="2">
    <source>
        <dbReference type="Proteomes" id="UP000824469"/>
    </source>
</evidence>
<gene>
    <name evidence="1" type="ORF">KI387_021894</name>
</gene>
<dbReference type="EMBL" id="JAHRHJ020000004">
    <property type="protein sequence ID" value="KAH9320125.1"/>
    <property type="molecule type" value="Genomic_DNA"/>
</dbReference>
<keyword evidence="2" id="KW-1185">Reference proteome</keyword>
<protein>
    <submittedName>
        <fullName evidence="1">Uncharacterized protein</fullName>
    </submittedName>
</protein>
<proteinExistence type="predicted"/>
<name>A0AA38GEA7_TAXCH</name>
<organism evidence="1 2">
    <name type="scientific">Taxus chinensis</name>
    <name type="common">Chinese yew</name>
    <name type="synonym">Taxus wallichiana var. chinensis</name>
    <dbReference type="NCBI Taxonomy" id="29808"/>
    <lineage>
        <taxon>Eukaryota</taxon>
        <taxon>Viridiplantae</taxon>
        <taxon>Streptophyta</taxon>
        <taxon>Embryophyta</taxon>
        <taxon>Tracheophyta</taxon>
        <taxon>Spermatophyta</taxon>
        <taxon>Pinopsida</taxon>
        <taxon>Pinidae</taxon>
        <taxon>Conifers II</taxon>
        <taxon>Cupressales</taxon>
        <taxon>Taxaceae</taxon>
        <taxon>Taxus</taxon>
    </lineage>
</organism>
<comment type="caution">
    <text evidence="1">The sequence shown here is derived from an EMBL/GenBank/DDBJ whole genome shotgun (WGS) entry which is preliminary data.</text>
</comment>
<dbReference type="AlphaFoldDB" id="A0AA38GEA7"/>
<sequence>NMSAWALWKKLMVELQEATMQVMPQRVRFYSLDYGGRPSIKIVRNFVRHVIIVNVLEDQ</sequence>
<reference evidence="1 2" key="1">
    <citation type="journal article" date="2021" name="Nat. Plants">
        <title>The Taxus genome provides insights into paclitaxel biosynthesis.</title>
        <authorList>
            <person name="Xiong X."/>
            <person name="Gou J."/>
            <person name="Liao Q."/>
            <person name="Li Y."/>
            <person name="Zhou Q."/>
            <person name="Bi G."/>
            <person name="Li C."/>
            <person name="Du R."/>
            <person name="Wang X."/>
            <person name="Sun T."/>
            <person name="Guo L."/>
            <person name="Liang H."/>
            <person name="Lu P."/>
            <person name="Wu Y."/>
            <person name="Zhang Z."/>
            <person name="Ro D.K."/>
            <person name="Shang Y."/>
            <person name="Huang S."/>
            <person name="Yan J."/>
        </authorList>
    </citation>
    <scope>NUCLEOTIDE SEQUENCE [LARGE SCALE GENOMIC DNA]</scope>
    <source>
        <strain evidence="1">Ta-2019</strain>
    </source>
</reference>
<evidence type="ECO:0000313" key="1">
    <source>
        <dbReference type="EMBL" id="KAH9320125.1"/>
    </source>
</evidence>
<accession>A0AA38GEA7</accession>